<feature type="domain" description="ABC transporter" evidence="9">
    <location>
        <begin position="452"/>
        <end position="698"/>
    </location>
</feature>
<proteinExistence type="inferred from homology"/>
<dbReference type="GO" id="GO:0006635">
    <property type="term" value="P:fatty acid beta-oxidation"/>
    <property type="evidence" value="ECO:0007669"/>
    <property type="project" value="EnsemblFungi"/>
</dbReference>
<dbReference type="InterPro" id="IPR003439">
    <property type="entry name" value="ABC_transporter-like_ATP-bd"/>
</dbReference>
<dbReference type="GO" id="GO:0015916">
    <property type="term" value="P:fatty-acyl-CoA transport"/>
    <property type="evidence" value="ECO:0007669"/>
    <property type="project" value="EnsemblFungi"/>
</dbReference>
<evidence type="ECO:0000256" key="5">
    <source>
        <dbReference type="ARBA" id="ARBA00022840"/>
    </source>
</evidence>
<feature type="transmembrane region" description="Helical" evidence="8">
    <location>
        <begin position="128"/>
        <end position="149"/>
    </location>
</feature>
<dbReference type="Gene3D" id="3.40.50.300">
    <property type="entry name" value="P-loop containing nucleotide triphosphate hydrolases"/>
    <property type="match status" value="1"/>
</dbReference>
<evidence type="ECO:0000256" key="8">
    <source>
        <dbReference type="SAM" id="Phobius"/>
    </source>
</evidence>
<feature type="transmembrane region" description="Helical" evidence="8">
    <location>
        <begin position="88"/>
        <end position="107"/>
    </location>
</feature>
<evidence type="ECO:0000256" key="4">
    <source>
        <dbReference type="ARBA" id="ARBA00022741"/>
    </source>
</evidence>
<dbReference type="InterPro" id="IPR011527">
    <property type="entry name" value="ABC1_TM_dom"/>
</dbReference>
<evidence type="ECO:0000313" key="11">
    <source>
        <dbReference type="Proteomes" id="UP000094336"/>
    </source>
</evidence>
<evidence type="ECO:0000256" key="7">
    <source>
        <dbReference type="ARBA" id="ARBA00023136"/>
    </source>
</evidence>
<dbReference type="GO" id="GO:0007031">
    <property type="term" value="P:peroxisome organization"/>
    <property type="evidence" value="ECO:0007669"/>
    <property type="project" value="TreeGrafter"/>
</dbReference>
<dbReference type="GO" id="GO:0042760">
    <property type="term" value="P:very long-chain fatty acid catabolic process"/>
    <property type="evidence" value="ECO:0007669"/>
    <property type="project" value="EnsemblFungi"/>
</dbReference>
<evidence type="ECO:0000256" key="3">
    <source>
        <dbReference type="ARBA" id="ARBA00022692"/>
    </source>
</evidence>
<dbReference type="GO" id="GO:0016887">
    <property type="term" value="F:ATP hydrolysis activity"/>
    <property type="evidence" value="ECO:0007669"/>
    <property type="project" value="InterPro"/>
</dbReference>
<dbReference type="InterPro" id="IPR003593">
    <property type="entry name" value="AAA+_ATPase"/>
</dbReference>
<dbReference type="PANTHER" id="PTHR11384">
    <property type="entry name" value="ATP-BINDING CASSETTE, SUB-FAMILY D MEMBER"/>
    <property type="match status" value="1"/>
</dbReference>
<dbReference type="GO" id="GO:0015867">
    <property type="term" value="P:ATP transport"/>
    <property type="evidence" value="ECO:0007669"/>
    <property type="project" value="EnsemblFungi"/>
</dbReference>
<dbReference type="GO" id="GO:0043190">
    <property type="term" value="C:ATP-binding cassette (ABC) transporter complex"/>
    <property type="evidence" value="ECO:0007669"/>
    <property type="project" value="EnsemblFungi"/>
</dbReference>
<dbReference type="SUPFAM" id="SSF90123">
    <property type="entry name" value="ABC transporter transmembrane region"/>
    <property type="match status" value="1"/>
</dbReference>
<dbReference type="GO" id="GO:0005778">
    <property type="term" value="C:peroxisomal membrane"/>
    <property type="evidence" value="ECO:0007669"/>
    <property type="project" value="EnsemblFungi"/>
</dbReference>
<dbReference type="GO" id="GO:0005324">
    <property type="term" value="F:long-chain fatty acid transmembrane transporter activity"/>
    <property type="evidence" value="ECO:0007669"/>
    <property type="project" value="EnsemblFungi"/>
</dbReference>
<keyword evidence="3 8" id="KW-0812">Transmembrane</keyword>
<dbReference type="InterPro" id="IPR027417">
    <property type="entry name" value="P-loop_NTPase"/>
</dbReference>
<dbReference type="PANTHER" id="PTHR11384:SF69">
    <property type="entry name" value="PEROXISOMAL LONG-CHAIN FATTY ACID IMPORT PROTEIN 1"/>
    <property type="match status" value="1"/>
</dbReference>
<dbReference type="Pfam" id="PF06472">
    <property type="entry name" value="ABC_membrane_2"/>
    <property type="match status" value="1"/>
</dbReference>
<organism evidence="10 11">
    <name type="scientific">Babjeviella inositovora NRRL Y-12698</name>
    <dbReference type="NCBI Taxonomy" id="984486"/>
    <lineage>
        <taxon>Eukaryota</taxon>
        <taxon>Fungi</taxon>
        <taxon>Dikarya</taxon>
        <taxon>Ascomycota</taxon>
        <taxon>Saccharomycotina</taxon>
        <taxon>Pichiomycetes</taxon>
        <taxon>Serinales incertae sedis</taxon>
        <taxon>Babjeviella</taxon>
    </lineage>
</organism>
<keyword evidence="5" id="KW-0067">ATP-binding</keyword>
<dbReference type="Gene3D" id="1.20.1560.10">
    <property type="entry name" value="ABC transporter type 1, transmembrane domain"/>
    <property type="match status" value="1"/>
</dbReference>
<dbReference type="InterPro" id="IPR050835">
    <property type="entry name" value="ABC_transporter_sub-D"/>
</dbReference>
<dbReference type="SUPFAM" id="SSF52540">
    <property type="entry name" value="P-loop containing nucleoside triphosphate hydrolases"/>
    <property type="match status" value="1"/>
</dbReference>
<evidence type="ECO:0000259" key="9">
    <source>
        <dbReference type="PROSITE" id="PS50893"/>
    </source>
</evidence>
<accession>A0A1E3QZ85</accession>
<sequence length="742" mass="82320">MSNSRSASAAPFLKFYSQHRQKLMNISLCALLIAGVSTATSSEPAAKKSKALEKVSDKKDKPKPHLRISRAGWLRLIKSSIPSYTDPAVYYFILHLFALIARAFLSLEVASLDGKLVAALISKKTKKFLRLLVQWMLLGIPAAIVNSALHYSQSSLAKYLRVNLTTSLTDAYLPDNLEPNYYTLMTLDGRISDPDQRISTDVARLSRAAAALPGQILKPTLDLVLCAGQLFNTGVGGAEGTVALGLLTHFSSILLKFASPSFAKLASERARLEGALRSTHSKVVTNAEEIALLRGHERELDTLDKAYYELERFSKTEYKKRAVYDVAHDFIVKYTWGAAGLVLCSAPVFVNKYLGHKQIAETVSAQFITNRRLLVSASDSLGRLILARKFVAEVVGHAFRVAEFQDILTAITNGESAEGKKPIQANGKPVVYDDPIMDPSSKGTIKNSSEEIGFYGVPLITPANVALTRSLTFRVKHGQHLLIAGPNGCGKSSLFRVLGGLWPVRAGTLIIPGIDDMFYLPQRAYLSRGTLREQVVYPSTIAEFREKGHTDSQLLEILKVLDLDNLITENMSLALNKNIQVNPWDLVRDWPDELSVGAQQRLAMARLYYHKPKFAVLDECTSAVSPEMEQFMYTHAQDLGISILSVAHRTALWHFHDLLLKFDGKGGYYFGKLDATERLKYEDERLDLDKKLREVPYLNERLKQLKTAQVSQEVKRTNSSLSLMKLHGASSGNLKKLKGKSH</sequence>
<keyword evidence="2" id="KW-0813">Transport</keyword>
<dbReference type="Proteomes" id="UP000094336">
    <property type="component" value="Unassembled WGS sequence"/>
</dbReference>
<gene>
    <name evidence="10" type="ORF">BABINDRAFT_159428</name>
</gene>
<dbReference type="RefSeq" id="XP_018988276.1">
    <property type="nucleotide sequence ID" value="XM_019127653.1"/>
</dbReference>
<dbReference type="AlphaFoldDB" id="A0A1E3QZ85"/>
<evidence type="ECO:0000256" key="6">
    <source>
        <dbReference type="ARBA" id="ARBA00022989"/>
    </source>
</evidence>
<keyword evidence="11" id="KW-1185">Reference proteome</keyword>
<dbReference type="GO" id="GO:0015910">
    <property type="term" value="P:long-chain fatty acid import into peroxisome"/>
    <property type="evidence" value="ECO:0007669"/>
    <property type="project" value="EnsemblFungi"/>
</dbReference>
<dbReference type="Pfam" id="PF00005">
    <property type="entry name" value="ABC_tran"/>
    <property type="match status" value="1"/>
</dbReference>
<protein>
    <recommendedName>
        <fullName evidence="9">ABC transporter domain-containing protein</fullName>
    </recommendedName>
</protein>
<dbReference type="GO" id="GO:0140359">
    <property type="term" value="F:ABC-type transporter activity"/>
    <property type="evidence" value="ECO:0007669"/>
    <property type="project" value="InterPro"/>
</dbReference>
<name>A0A1E3QZ85_9ASCO</name>
<keyword evidence="6 8" id="KW-1133">Transmembrane helix</keyword>
<dbReference type="CDD" id="cd03223">
    <property type="entry name" value="ABCD_peroxisomal_ALDP"/>
    <property type="match status" value="1"/>
</dbReference>
<evidence type="ECO:0000256" key="2">
    <source>
        <dbReference type="ARBA" id="ARBA00022448"/>
    </source>
</evidence>
<reference evidence="11" key="1">
    <citation type="submission" date="2016-05" db="EMBL/GenBank/DDBJ databases">
        <title>Comparative genomics of biotechnologically important yeasts.</title>
        <authorList>
            <consortium name="DOE Joint Genome Institute"/>
            <person name="Riley R."/>
            <person name="Haridas S."/>
            <person name="Wolfe K.H."/>
            <person name="Lopes M.R."/>
            <person name="Hittinger C.T."/>
            <person name="Goker M."/>
            <person name="Salamov A."/>
            <person name="Wisecaver J."/>
            <person name="Long T.M."/>
            <person name="Aerts A.L."/>
            <person name="Barry K."/>
            <person name="Choi C."/>
            <person name="Clum A."/>
            <person name="Coughlan A.Y."/>
            <person name="Deshpande S."/>
            <person name="Douglass A.P."/>
            <person name="Hanson S.J."/>
            <person name="Klenk H.-P."/>
            <person name="Labutti K."/>
            <person name="Lapidus A."/>
            <person name="Lindquist E."/>
            <person name="Lipzen A."/>
            <person name="Meier-Kolthoff J.P."/>
            <person name="Ohm R.A."/>
            <person name="Otillar R.P."/>
            <person name="Pangilinan J."/>
            <person name="Peng Y."/>
            <person name="Rokas A."/>
            <person name="Rosa C.A."/>
            <person name="Scheuner C."/>
            <person name="Sibirny A.A."/>
            <person name="Slot J.C."/>
            <person name="Stielow J.B."/>
            <person name="Sun H."/>
            <person name="Kurtzman C.P."/>
            <person name="Blackwell M."/>
            <person name="Grigoriev I.V."/>
            <person name="Jeffries T.W."/>
        </authorList>
    </citation>
    <scope>NUCLEOTIDE SEQUENCE [LARGE SCALE GENOMIC DNA]</scope>
    <source>
        <strain evidence="11">NRRL Y-12698</strain>
    </source>
</reference>
<dbReference type="GeneID" id="30145506"/>
<dbReference type="InterPro" id="IPR036640">
    <property type="entry name" value="ABC1_TM_sf"/>
</dbReference>
<keyword evidence="7 8" id="KW-0472">Membrane</keyword>
<dbReference type="GO" id="GO:0005524">
    <property type="term" value="F:ATP binding"/>
    <property type="evidence" value="ECO:0007669"/>
    <property type="project" value="UniProtKB-KW"/>
</dbReference>
<dbReference type="EMBL" id="KV454426">
    <property type="protein sequence ID" value="ODQ82948.1"/>
    <property type="molecule type" value="Genomic_DNA"/>
</dbReference>
<comment type="similarity">
    <text evidence="1">Belongs to the ABC transporter superfamily. ABCD family. Peroxisomal fatty acyl CoA transporter (TC 3.A.1.203) subfamily.</text>
</comment>
<dbReference type="SMART" id="SM00382">
    <property type="entry name" value="AAA"/>
    <property type="match status" value="1"/>
</dbReference>
<dbReference type="PROSITE" id="PS50893">
    <property type="entry name" value="ABC_TRANSPORTER_2"/>
    <property type="match status" value="1"/>
</dbReference>
<evidence type="ECO:0000313" key="10">
    <source>
        <dbReference type="EMBL" id="ODQ82948.1"/>
    </source>
</evidence>
<dbReference type="STRING" id="984486.A0A1E3QZ85"/>
<dbReference type="OrthoDB" id="422637at2759"/>
<dbReference type="GO" id="GO:0042758">
    <property type="term" value="P:long-chain fatty acid catabolic process"/>
    <property type="evidence" value="ECO:0007669"/>
    <property type="project" value="EnsemblFungi"/>
</dbReference>
<evidence type="ECO:0000256" key="1">
    <source>
        <dbReference type="ARBA" id="ARBA00008575"/>
    </source>
</evidence>
<keyword evidence="4" id="KW-0547">Nucleotide-binding</keyword>